<dbReference type="Gene3D" id="1.10.260.40">
    <property type="entry name" value="lambda repressor-like DNA-binding domains"/>
    <property type="match status" value="1"/>
</dbReference>
<evidence type="ECO:0000259" key="6">
    <source>
        <dbReference type="PROSITE" id="PS50943"/>
    </source>
</evidence>
<comment type="caution">
    <text evidence="7">The sequence shown here is derived from an EMBL/GenBank/DDBJ whole genome shotgun (WGS) entry which is preliminary data.</text>
</comment>
<protein>
    <recommendedName>
        <fullName evidence="6">HTH cro/C1-type domain-containing protein</fullName>
    </recommendedName>
</protein>
<dbReference type="Pfam" id="PF08523">
    <property type="entry name" value="MBF1"/>
    <property type="match status" value="1"/>
</dbReference>
<keyword evidence="8" id="KW-1185">Reference proteome</keyword>
<proteinExistence type="inferred from homology"/>
<sequence>MWLVLSGVPLAGGGDGCCDDFTPPSTFPTTYHQPLSYTLFNMSNTDWDSKTVIGRGVRPSGGSGGSSGPTAYERAKQVGAITDLDRKVTAGTNKGHVGTDHQRIAKLDRDNEVAPPPKVAPTVGKTIGQKRQEKGLTQKDLATKINEKPQVIQEYESGKAVPNPQILAKMERALGVKLRGKDIGAPLGGPKKK</sequence>
<evidence type="ECO:0000313" key="7">
    <source>
        <dbReference type="EMBL" id="ETS60577.1"/>
    </source>
</evidence>
<organism evidence="7 8">
    <name type="scientific">Moesziomyces aphidis</name>
    <name type="common">Pseudozyma aphidis</name>
    <dbReference type="NCBI Taxonomy" id="84754"/>
    <lineage>
        <taxon>Eukaryota</taxon>
        <taxon>Fungi</taxon>
        <taxon>Dikarya</taxon>
        <taxon>Basidiomycota</taxon>
        <taxon>Ustilaginomycotina</taxon>
        <taxon>Ustilaginomycetes</taxon>
        <taxon>Ustilaginales</taxon>
        <taxon>Ustilaginaceae</taxon>
        <taxon>Moesziomyces</taxon>
    </lineage>
</organism>
<dbReference type="InterPro" id="IPR010982">
    <property type="entry name" value="Lambda_DNA-bd_dom_sf"/>
</dbReference>
<keyword evidence="3" id="KW-0238">DNA-binding</keyword>
<accession>W3VIC9</accession>
<evidence type="ECO:0000256" key="2">
    <source>
        <dbReference type="ARBA" id="ARBA00023015"/>
    </source>
</evidence>
<dbReference type="PANTHER" id="PTHR10245">
    <property type="entry name" value="ENDOTHELIAL DIFFERENTIATION-RELATED FACTOR 1 MULTIPROTEIN BRIDGING FACTOR 1"/>
    <property type="match status" value="1"/>
</dbReference>
<dbReference type="AlphaFoldDB" id="W3VIC9"/>
<dbReference type="Proteomes" id="UP000019462">
    <property type="component" value="Unassembled WGS sequence"/>
</dbReference>
<feature type="domain" description="HTH cro/C1-type" evidence="6">
    <location>
        <begin position="127"/>
        <end position="181"/>
    </location>
</feature>
<dbReference type="PROSITE" id="PS50943">
    <property type="entry name" value="HTH_CROC1"/>
    <property type="match status" value="1"/>
</dbReference>
<gene>
    <name evidence="7" type="ORF">PaG_05428</name>
</gene>
<dbReference type="OrthoDB" id="10253401at2759"/>
<comment type="similarity">
    <text evidence="1">Belongs to the MBF1 family.</text>
</comment>
<name>W3VIC9_MOEAP</name>
<dbReference type="CDD" id="cd00093">
    <property type="entry name" value="HTH_XRE"/>
    <property type="match status" value="1"/>
</dbReference>
<evidence type="ECO:0000256" key="1">
    <source>
        <dbReference type="ARBA" id="ARBA00009802"/>
    </source>
</evidence>
<dbReference type="HOGENOM" id="CLU_112609_0_1_1"/>
<dbReference type="SUPFAM" id="SSF47413">
    <property type="entry name" value="lambda repressor-like DNA-binding domains"/>
    <property type="match status" value="1"/>
</dbReference>
<dbReference type="EMBL" id="AWNI01000033">
    <property type="protein sequence ID" value="ETS60577.1"/>
    <property type="molecule type" value="Genomic_DNA"/>
</dbReference>
<evidence type="ECO:0000256" key="5">
    <source>
        <dbReference type="ARBA" id="ARBA00035107"/>
    </source>
</evidence>
<evidence type="ECO:0000313" key="8">
    <source>
        <dbReference type="Proteomes" id="UP000019462"/>
    </source>
</evidence>
<dbReference type="Pfam" id="PF01381">
    <property type="entry name" value="HTH_3"/>
    <property type="match status" value="1"/>
</dbReference>
<comment type="function">
    <text evidence="5">Transcriptional coactivator that stimulates GCN4-dependent transcriptional activity by bridging the DNA-binding region of GCN4 and TBP (SPT15), thereby recruiting TBP to GCN4-bound promoters. Involved in induction of the ribosome quality control (RQC) pathway; a pathway that degrades nascent peptide chains during problematic translation. Required to prevent stalled ribosomes from frameshifting.</text>
</comment>
<dbReference type="GO" id="GO:0003677">
    <property type="term" value="F:DNA binding"/>
    <property type="evidence" value="ECO:0007669"/>
    <property type="project" value="UniProtKB-KW"/>
</dbReference>
<dbReference type="InterPro" id="IPR013729">
    <property type="entry name" value="MBF1_N"/>
</dbReference>
<evidence type="ECO:0000256" key="3">
    <source>
        <dbReference type="ARBA" id="ARBA00023125"/>
    </source>
</evidence>
<dbReference type="InterPro" id="IPR001387">
    <property type="entry name" value="Cro/C1-type_HTH"/>
</dbReference>
<dbReference type="PANTHER" id="PTHR10245:SF15">
    <property type="entry name" value="ENDOTHELIAL DIFFERENTIATION-RELATED FACTOR 1"/>
    <property type="match status" value="1"/>
</dbReference>
<dbReference type="GO" id="GO:0005634">
    <property type="term" value="C:nucleus"/>
    <property type="evidence" value="ECO:0007669"/>
    <property type="project" value="TreeGrafter"/>
</dbReference>
<keyword evidence="4" id="KW-0804">Transcription</keyword>
<dbReference type="SMART" id="SM00530">
    <property type="entry name" value="HTH_XRE"/>
    <property type="match status" value="1"/>
</dbReference>
<reference evidence="7 8" key="1">
    <citation type="journal article" date="2014" name="Genome Announc.">
        <title>Genome sequence of the basidiomycetous fungus Pseudozyma aphidis DSM70725, an efficient producer of biosurfactant mannosylerythritol lipids.</title>
        <authorList>
            <person name="Lorenz S."/>
            <person name="Guenther M."/>
            <person name="Grumaz C."/>
            <person name="Rupp S."/>
            <person name="Zibek S."/>
            <person name="Sohn K."/>
        </authorList>
    </citation>
    <scope>NUCLEOTIDE SEQUENCE [LARGE SCALE GENOMIC DNA]</scope>
    <source>
        <strain evidence="8">ATCC 32657 / CBS 517.83 / DSM 70725 / JCM 10318 / NBRC 10182 / NRRL Y-7954 / St-0401</strain>
    </source>
</reference>
<keyword evidence="2" id="KW-0805">Transcription regulation</keyword>
<evidence type="ECO:0000256" key="4">
    <source>
        <dbReference type="ARBA" id="ARBA00023163"/>
    </source>
</evidence>
<dbReference type="FunFam" id="1.10.260.40:FF:000015">
    <property type="entry name" value="Endothelial differentiation-related factor 1"/>
    <property type="match status" value="1"/>
</dbReference>